<protein>
    <recommendedName>
        <fullName evidence="3">Transposase</fullName>
    </recommendedName>
</protein>
<organism evidence="1 2">
    <name type="scientific">Bradyrhizobium aeschynomenes</name>
    <dbReference type="NCBI Taxonomy" id="2734909"/>
    <lineage>
        <taxon>Bacteria</taxon>
        <taxon>Pseudomonadati</taxon>
        <taxon>Pseudomonadota</taxon>
        <taxon>Alphaproteobacteria</taxon>
        <taxon>Hyphomicrobiales</taxon>
        <taxon>Nitrobacteraceae</taxon>
        <taxon>Bradyrhizobium</taxon>
    </lineage>
</organism>
<reference evidence="1" key="1">
    <citation type="submission" date="2020-05" db="EMBL/GenBank/DDBJ databases">
        <title>Nod-independent and nitrogen-fixing Bradyrhizobium aeschynomene sp. nov. isolated from nodules of Aeschynomene indica.</title>
        <authorList>
            <person name="Zhang Z."/>
        </authorList>
    </citation>
    <scope>NUCLEOTIDE SEQUENCE</scope>
    <source>
        <strain evidence="1">83012</strain>
    </source>
</reference>
<sequence length="81" mass="9017">MNKLIEPLARMAGIDIAVAEEIWLTSPDISFPTSFATTRRDSSWVVRQPRPINGLPLNFPTSATTKSEQTGWARCGWAREA</sequence>
<keyword evidence="2" id="KW-1185">Reference proteome</keyword>
<proteinExistence type="predicted"/>
<comment type="caution">
    <text evidence="1">The sequence shown here is derived from an EMBL/GenBank/DDBJ whole genome shotgun (WGS) entry which is preliminary data.</text>
</comment>
<gene>
    <name evidence="1" type="ORF">HL667_18690</name>
</gene>
<dbReference type="RefSeq" id="WP_172112119.1">
    <property type="nucleotide sequence ID" value="NZ_JABFDM010000002.1"/>
</dbReference>
<dbReference type="EMBL" id="JABFDN010000005">
    <property type="protein sequence ID" value="NPU67039.1"/>
    <property type="molecule type" value="Genomic_DNA"/>
</dbReference>
<dbReference type="Proteomes" id="UP000886476">
    <property type="component" value="Unassembled WGS sequence"/>
</dbReference>
<evidence type="ECO:0008006" key="3">
    <source>
        <dbReference type="Google" id="ProtNLM"/>
    </source>
</evidence>
<name>A0ABX2CFQ0_9BRAD</name>
<accession>A0ABX2CFQ0</accession>
<evidence type="ECO:0000313" key="1">
    <source>
        <dbReference type="EMBL" id="NPU67039.1"/>
    </source>
</evidence>
<evidence type="ECO:0000313" key="2">
    <source>
        <dbReference type="Proteomes" id="UP000886476"/>
    </source>
</evidence>